<dbReference type="AlphaFoldDB" id="A0A915JFP0"/>
<evidence type="ECO:0000256" key="1">
    <source>
        <dbReference type="SAM" id="MobiDB-lite"/>
    </source>
</evidence>
<reference evidence="3" key="1">
    <citation type="submission" date="2022-11" db="UniProtKB">
        <authorList>
            <consortium name="WormBaseParasite"/>
        </authorList>
    </citation>
    <scope>IDENTIFICATION</scope>
</reference>
<name>A0A915JFP0_ROMCU</name>
<dbReference type="WBParaSite" id="nRc.2.0.1.t24356-RA">
    <property type="protein sequence ID" value="nRc.2.0.1.t24356-RA"/>
    <property type="gene ID" value="nRc.2.0.1.g24356"/>
</dbReference>
<feature type="compositionally biased region" description="Polar residues" evidence="1">
    <location>
        <begin position="24"/>
        <end position="34"/>
    </location>
</feature>
<accession>A0A915JFP0</accession>
<protein>
    <submittedName>
        <fullName evidence="3">Uncharacterized protein</fullName>
    </submittedName>
</protein>
<sequence>MTSVLFSSPNRRDFGHHYGPKSSGYDSQFSNNRQYVPRESSRSFLPSGGVSRRSVSLNRPSPTFSANRNVSILDEIIDRRQRLSPAIVKNRFSPPIDSDAAAASAAVIHRSSSRSRRLSDLKVENEKLVNKLANDRQIARESESIINSNDGSEYQKFKIEEIYDSIGADQIASLANPIITFCEEDNVSDVQKGRNEYTYDLMGKKDPCNITHKHIICNRIHYNIYTDDSIFLRACDSSHYDNYMLKNC</sequence>
<proteinExistence type="predicted"/>
<evidence type="ECO:0000313" key="2">
    <source>
        <dbReference type="Proteomes" id="UP000887565"/>
    </source>
</evidence>
<dbReference type="Proteomes" id="UP000887565">
    <property type="component" value="Unplaced"/>
</dbReference>
<organism evidence="2 3">
    <name type="scientific">Romanomermis culicivorax</name>
    <name type="common">Nematode worm</name>
    <dbReference type="NCBI Taxonomy" id="13658"/>
    <lineage>
        <taxon>Eukaryota</taxon>
        <taxon>Metazoa</taxon>
        <taxon>Ecdysozoa</taxon>
        <taxon>Nematoda</taxon>
        <taxon>Enoplea</taxon>
        <taxon>Dorylaimia</taxon>
        <taxon>Mermithida</taxon>
        <taxon>Mermithoidea</taxon>
        <taxon>Mermithidae</taxon>
        <taxon>Romanomermis</taxon>
    </lineage>
</organism>
<evidence type="ECO:0000313" key="3">
    <source>
        <dbReference type="WBParaSite" id="nRc.2.0.1.t24356-RA"/>
    </source>
</evidence>
<feature type="region of interest" description="Disordered" evidence="1">
    <location>
        <begin position="1"/>
        <end position="61"/>
    </location>
</feature>
<keyword evidence="2" id="KW-1185">Reference proteome</keyword>